<dbReference type="GO" id="GO:0006227">
    <property type="term" value="P:dUDP biosynthetic process"/>
    <property type="evidence" value="ECO:0007669"/>
    <property type="project" value="TreeGrafter"/>
</dbReference>
<keyword evidence="4 11" id="KW-0808">Transferase</keyword>
<dbReference type="OrthoDB" id="9774907at2"/>
<keyword evidence="5 11" id="KW-0545">Nucleotide biosynthesis</keyword>
<evidence type="ECO:0000256" key="7">
    <source>
        <dbReference type="ARBA" id="ARBA00022777"/>
    </source>
</evidence>
<dbReference type="PANTHER" id="PTHR10344">
    <property type="entry name" value="THYMIDYLATE KINASE"/>
    <property type="match status" value="1"/>
</dbReference>
<evidence type="ECO:0000259" key="12">
    <source>
        <dbReference type="Pfam" id="PF02223"/>
    </source>
</evidence>
<evidence type="ECO:0000256" key="11">
    <source>
        <dbReference type="HAMAP-Rule" id="MF_00165"/>
    </source>
</evidence>
<reference evidence="13 14" key="1">
    <citation type="submission" date="2016-11" db="EMBL/GenBank/DDBJ databases">
        <authorList>
            <person name="Jaros S."/>
            <person name="Januszkiewicz K."/>
            <person name="Wedrychowicz H."/>
        </authorList>
    </citation>
    <scope>NUCLEOTIDE SEQUENCE [LARGE SCALE GENOMIC DNA]</scope>
    <source>
        <strain evidence="13 14">DSM 15692</strain>
    </source>
</reference>
<dbReference type="EMBL" id="FQUF01000016">
    <property type="protein sequence ID" value="SHE81649.1"/>
    <property type="molecule type" value="Genomic_DNA"/>
</dbReference>
<name>A0A1M4WK64_9LACT</name>
<evidence type="ECO:0000256" key="1">
    <source>
        <dbReference type="ARBA" id="ARBA00009776"/>
    </source>
</evidence>
<protein>
    <recommendedName>
        <fullName evidence="3 11">Thymidylate kinase</fullName>
        <ecNumber evidence="2 11">2.7.4.9</ecNumber>
    </recommendedName>
    <alternativeName>
        <fullName evidence="11">dTMP kinase</fullName>
    </alternativeName>
</protein>
<feature type="domain" description="Thymidylate kinase-like" evidence="12">
    <location>
        <begin position="8"/>
        <end position="199"/>
    </location>
</feature>
<dbReference type="PANTHER" id="PTHR10344:SF4">
    <property type="entry name" value="UMP-CMP KINASE 2, MITOCHONDRIAL"/>
    <property type="match status" value="1"/>
</dbReference>
<evidence type="ECO:0000313" key="13">
    <source>
        <dbReference type="EMBL" id="SHE81649.1"/>
    </source>
</evidence>
<dbReference type="Gene3D" id="3.40.50.300">
    <property type="entry name" value="P-loop containing nucleotide triphosphate hydrolases"/>
    <property type="match status" value="1"/>
</dbReference>
<dbReference type="STRING" id="1121025.SAMN02745249_01209"/>
<dbReference type="GO" id="GO:0005829">
    <property type="term" value="C:cytosol"/>
    <property type="evidence" value="ECO:0007669"/>
    <property type="project" value="TreeGrafter"/>
</dbReference>
<feature type="binding site" evidence="11">
    <location>
        <begin position="10"/>
        <end position="17"/>
    </location>
    <ligand>
        <name>ATP</name>
        <dbReference type="ChEBI" id="CHEBI:30616"/>
    </ligand>
</feature>
<dbReference type="Pfam" id="PF02223">
    <property type="entry name" value="Thymidylate_kin"/>
    <property type="match status" value="1"/>
</dbReference>
<dbReference type="GO" id="GO:0006233">
    <property type="term" value="P:dTDP biosynthetic process"/>
    <property type="evidence" value="ECO:0007669"/>
    <property type="project" value="InterPro"/>
</dbReference>
<evidence type="ECO:0000256" key="8">
    <source>
        <dbReference type="ARBA" id="ARBA00022840"/>
    </source>
</evidence>
<proteinExistence type="inferred from homology"/>
<dbReference type="Proteomes" id="UP000184128">
    <property type="component" value="Unassembled WGS sequence"/>
</dbReference>
<dbReference type="EC" id="2.7.4.9" evidence="2 11"/>
<keyword evidence="6 11" id="KW-0547">Nucleotide-binding</keyword>
<evidence type="ECO:0000256" key="9">
    <source>
        <dbReference type="ARBA" id="ARBA00048743"/>
    </source>
</evidence>
<comment type="catalytic activity">
    <reaction evidence="9 11">
        <text>dTMP + ATP = dTDP + ADP</text>
        <dbReference type="Rhea" id="RHEA:13517"/>
        <dbReference type="ChEBI" id="CHEBI:30616"/>
        <dbReference type="ChEBI" id="CHEBI:58369"/>
        <dbReference type="ChEBI" id="CHEBI:63528"/>
        <dbReference type="ChEBI" id="CHEBI:456216"/>
        <dbReference type="EC" id="2.7.4.9"/>
    </reaction>
</comment>
<dbReference type="FunFam" id="3.40.50.300:FF:000225">
    <property type="entry name" value="Thymidylate kinase"/>
    <property type="match status" value="1"/>
</dbReference>
<keyword evidence="14" id="KW-1185">Reference proteome</keyword>
<dbReference type="InterPro" id="IPR018094">
    <property type="entry name" value="Thymidylate_kinase"/>
</dbReference>
<dbReference type="SUPFAM" id="SSF52540">
    <property type="entry name" value="P-loop containing nucleoside triphosphate hydrolases"/>
    <property type="match status" value="1"/>
</dbReference>
<evidence type="ECO:0000256" key="3">
    <source>
        <dbReference type="ARBA" id="ARBA00017144"/>
    </source>
</evidence>
<evidence type="ECO:0000256" key="5">
    <source>
        <dbReference type="ARBA" id="ARBA00022727"/>
    </source>
</evidence>
<dbReference type="CDD" id="cd01672">
    <property type="entry name" value="TMPK"/>
    <property type="match status" value="1"/>
</dbReference>
<dbReference type="HAMAP" id="MF_00165">
    <property type="entry name" value="Thymidylate_kinase"/>
    <property type="match status" value="1"/>
</dbReference>
<dbReference type="AlphaFoldDB" id="A0A1M4WK64"/>
<gene>
    <name evidence="11" type="primary">tmk</name>
    <name evidence="13" type="ORF">SAMN02745249_01209</name>
</gene>
<dbReference type="NCBIfam" id="TIGR00041">
    <property type="entry name" value="DTMP_kinase"/>
    <property type="match status" value="1"/>
</dbReference>
<evidence type="ECO:0000256" key="6">
    <source>
        <dbReference type="ARBA" id="ARBA00022741"/>
    </source>
</evidence>
<dbReference type="GO" id="GO:0004798">
    <property type="term" value="F:dTMP kinase activity"/>
    <property type="evidence" value="ECO:0007669"/>
    <property type="project" value="UniProtKB-UniRule"/>
</dbReference>
<dbReference type="RefSeq" id="WP_073297786.1">
    <property type="nucleotide sequence ID" value="NZ_FQUF01000016.1"/>
</dbReference>
<evidence type="ECO:0000256" key="4">
    <source>
        <dbReference type="ARBA" id="ARBA00022679"/>
    </source>
</evidence>
<dbReference type="InterPro" id="IPR039430">
    <property type="entry name" value="Thymidylate_kin-like_dom"/>
</dbReference>
<evidence type="ECO:0000256" key="2">
    <source>
        <dbReference type="ARBA" id="ARBA00012980"/>
    </source>
</evidence>
<comment type="similarity">
    <text evidence="1 11">Belongs to the thymidylate kinase family.</text>
</comment>
<accession>A0A1M4WK64</accession>
<keyword evidence="7 11" id="KW-0418">Kinase</keyword>
<sequence>MQGLFITVEGPDGSGKTTLVRKLGACLADHLKVPLTVTREPGGSDIAEKIREVIIDPVNKEMDDRTEALLFAASRRQHIIETIKPALTRGEVVLCDRFVDSSIAYQGAGREIGVKEVATLNQFATENLTPDLTLYLDVDAQVGLNRIGSELSNREKDRLELEKIDFHNRVREAYHVLLVNNSERMILIDASQSKEKVLEDTWQVLKSKLQGLDLLKE</sequence>
<dbReference type="GO" id="GO:0006235">
    <property type="term" value="P:dTTP biosynthetic process"/>
    <property type="evidence" value="ECO:0007669"/>
    <property type="project" value="UniProtKB-UniRule"/>
</dbReference>
<evidence type="ECO:0000313" key="14">
    <source>
        <dbReference type="Proteomes" id="UP000184128"/>
    </source>
</evidence>
<evidence type="ECO:0000256" key="10">
    <source>
        <dbReference type="ARBA" id="ARBA00057735"/>
    </source>
</evidence>
<dbReference type="InterPro" id="IPR018095">
    <property type="entry name" value="Thymidylate_kin_CS"/>
</dbReference>
<dbReference type="GO" id="GO:0005524">
    <property type="term" value="F:ATP binding"/>
    <property type="evidence" value="ECO:0007669"/>
    <property type="project" value="UniProtKB-UniRule"/>
</dbReference>
<organism evidence="13 14">
    <name type="scientific">Atopostipes suicloacalis DSM 15692</name>
    <dbReference type="NCBI Taxonomy" id="1121025"/>
    <lineage>
        <taxon>Bacteria</taxon>
        <taxon>Bacillati</taxon>
        <taxon>Bacillota</taxon>
        <taxon>Bacilli</taxon>
        <taxon>Lactobacillales</taxon>
        <taxon>Carnobacteriaceae</taxon>
        <taxon>Atopostipes</taxon>
    </lineage>
</organism>
<dbReference type="InterPro" id="IPR027417">
    <property type="entry name" value="P-loop_NTPase"/>
</dbReference>
<comment type="function">
    <text evidence="10 11">Phosphorylation of dTMP to form dTDP in both de novo and salvage pathways of dTTP synthesis.</text>
</comment>
<keyword evidence="8 11" id="KW-0067">ATP-binding</keyword>
<dbReference type="PROSITE" id="PS01331">
    <property type="entry name" value="THYMIDYLATE_KINASE"/>
    <property type="match status" value="1"/>
</dbReference>